<comment type="caution">
    <text evidence="10">The sequence shown here is derived from an EMBL/GenBank/DDBJ whole genome shotgun (WGS) entry which is preliminary data.</text>
</comment>
<evidence type="ECO:0000256" key="7">
    <source>
        <dbReference type="SAM" id="Coils"/>
    </source>
</evidence>
<dbReference type="PANTHER" id="PTHR30386:SF28">
    <property type="entry name" value="EXPORTED PROTEIN"/>
    <property type="match status" value="1"/>
</dbReference>
<keyword evidence="3" id="KW-0813">Transport</keyword>
<accession>A0ABV6I9D8</accession>
<dbReference type="PANTHER" id="PTHR30386">
    <property type="entry name" value="MEMBRANE FUSION SUBUNIT OF EMRAB-TOLC MULTIDRUG EFFLUX PUMP"/>
    <property type="match status" value="1"/>
</dbReference>
<name>A0ABV6I9D8_9BURK</name>
<keyword evidence="7" id="KW-0175">Coiled coil</keyword>
<feature type="coiled-coil region" evidence="7">
    <location>
        <begin position="160"/>
        <end position="194"/>
    </location>
</feature>
<evidence type="ECO:0000259" key="9">
    <source>
        <dbReference type="Pfam" id="PF26002"/>
    </source>
</evidence>
<evidence type="ECO:0000256" key="2">
    <source>
        <dbReference type="ARBA" id="ARBA00009477"/>
    </source>
</evidence>
<dbReference type="InterPro" id="IPR058982">
    <property type="entry name" value="Beta-barrel_AprE"/>
</dbReference>
<dbReference type="InterPro" id="IPR050739">
    <property type="entry name" value="MFP"/>
</dbReference>
<protein>
    <submittedName>
        <fullName evidence="10">HlyD family secretion protein</fullName>
    </submittedName>
</protein>
<dbReference type="InterPro" id="IPR006144">
    <property type="entry name" value="Secretion_HlyD_CS"/>
</dbReference>
<comment type="similarity">
    <text evidence="2">Belongs to the membrane fusion protein (MFP) (TC 8.A.1) family.</text>
</comment>
<proteinExistence type="inferred from homology"/>
<evidence type="ECO:0000256" key="3">
    <source>
        <dbReference type="ARBA" id="ARBA00022448"/>
    </source>
</evidence>
<dbReference type="Gene3D" id="2.40.30.170">
    <property type="match status" value="1"/>
</dbReference>
<organism evidence="10 11">
    <name type="scientific">Undibacterium danionis</name>
    <dbReference type="NCBI Taxonomy" id="1812100"/>
    <lineage>
        <taxon>Bacteria</taxon>
        <taxon>Pseudomonadati</taxon>
        <taxon>Pseudomonadota</taxon>
        <taxon>Betaproteobacteria</taxon>
        <taxon>Burkholderiales</taxon>
        <taxon>Oxalobacteraceae</taxon>
        <taxon>Undibacterium</taxon>
    </lineage>
</organism>
<feature type="domain" description="AprE-like beta-barrel" evidence="9">
    <location>
        <begin position="327"/>
        <end position="423"/>
    </location>
</feature>
<dbReference type="Pfam" id="PF26002">
    <property type="entry name" value="Beta-barrel_AprE"/>
    <property type="match status" value="1"/>
</dbReference>
<keyword evidence="4 8" id="KW-0812">Transmembrane</keyword>
<evidence type="ECO:0000256" key="1">
    <source>
        <dbReference type="ARBA" id="ARBA00004167"/>
    </source>
</evidence>
<evidence type="ECO:0000313" key="10">
    <source>
        <dbReference type="EMBL" id="MFC0348188.1"/>
    </source>
</evidence>
<dbReference type="Gene3D" id="2.40.50.100">
    <property type="match status" value="1"/>
</dbReference>
<dbReference type="PROSITE" id="PS00543">
    <property type="entry name" value="HLYD_FAMILY"/>
    <property type="match status" value="1"/>
</dbReference>
<evidence type="ECO:0000256" key="4">
    <source>
        <dbReference type="ARBA" id="ARBA00022692"/>
    </source>
</evidence>
<dbReference type="EMBL" id="JBHLXJ010000002">
    <property type="protein sequence ID" value="MFC0348188.1"/>
    <property type="molecule type" value="Genomic_DNA"/>
</dbReference>
<dbReference type="Proteomes" id="UP001589844">
    <property type="component" value="Unassembled WGS sequence"/>
</dbReference>
<dbReference type="PRINTS" id="PR01490">
    <property type="entry name" value="RTXTOXIND"/>
</dbReference>
<sequence length="444" mass="48868">MSKQINQSLTSEAVRPLFRQQAITHLSTKQYGTVILAKSFSHRFFTALFVAIAIGIVSFFVLFSTTRKAQTSGVLLPNSGVVKVVSIQNGVVIDKRVKEGQKVKAGEVLYVLRSERQSQGGAAVTANQQPNVAPFDAQKTISAILQKRRDSFDAELKQSGAQGQQKLAALQQRLADLRQETQRAEAQIGLQQQRVTLSEQNFKRFKDLQATNFISAAQLQDRQAELIDQQQRLADLRRVKASNQRELSSTEAEFNDAKIATSREQAALQRSAAGVEQDLLENETRREFVVTAAQAGIVTAMTAELGQTVVANQALASILPEGSVLEAEIYAPSRAIGFVKPGMQVQLRYQAYPYQKFGQYAATVREVASTSLRPEELALPGAANGGNGEPVYRIRLTLAKQDVLAYGKALPLKSGMLVDASILLEQRRLYEWVLEPLFSISGRM</sequence>
<gene>
    <name evidence="10" type="ORF">ACFFJH_00050</name>
</gene>
<keyword evidence="5 8" id="KW-1133">Transmembrane helix</keyword>
<reference evidence="10 11" key="1">
    <citation type="submission" date="2024-09" db="EMBL/GenBank/DDBJ databases">
        <authorList>
            <person name="Sun Q."/>
            <person name="Mori K."/>
        </authorList>
    </citation>
    <scope>NUCLEOTIDE SEQUENCE [LARGE SCALE GENOMIC DNA]</scope>
    <source>
        <strain evidence="10 11">CCM 8677</strain>
    </source>
</reference>
<evidence type="ECO:0000256" key="6">
    <source>
        <dbReference type="ARBA" id="ARBA00023136"/>
    </source>
</evidence>
<feature type="coiled-coil region" evidence="7">
    <location>
        <begin position="219"/>
        <end position="253"/>
    </location>
</feature>
<comment type="subcellular location">
    <subcellularLocation>
        <location evidence="1">Membrane</location>
        <topology evidence="1">Single-pass membrane protein</topology>
    </subcellularLocation>
</comment>
<keyword evidence="6 8" id="KW-0472">Membrane</keyword>
<evidence type="ECO:0000313" key="11">
    <source>
        <dbReference type="Proteomes" id="UP001589844"/>
    </source>
</evidence>
<evidence type="ECO:0000256" key="8">
    <source>
        <dbReference type="SAM" id="Phobius"/>
    </source>
</evidence>
<evidence type="ECO:0000256" key="5">
    <source>
        <dbReference type="ARBA" id="ARBA00022989"/>
    </source>
</evidence>
<feature type="transmembrane region" description="Helical" evidence="8">
    <location>
        <begin position="44"/>
        <end position="63"/>
    </location>
</feature>
<keyword evidence="11" id="KW-1185">Reference proteome</keyword>
<dbReference type="RefSeq" id="WP_390209204.1">
    <property type="nucleotide sequence ID" value="NZ_JBHLXJ010000002.1"/>
</dbReference>